<keyword evidence="3" id="KW-1185">Reference proteome</keyword>
<accession>A0ABR6F140</accession>
<gene>
    <name evidence="2" type="ORF">GM920_20090</name>
</gene>
<dbReference type="Proteomes" id="UP000636110">
    <property type="component" value="Unassembled WGS sequence"/>
</dbReference>
<organism evidence="2 3">
    <name type="scientific">Pedobacter gandavensis</name>
    <dbReference type="NCBI Taxonomy" id="2679963"/>
    <lineage>
        <taxon>Bacteria</taxon>
        <taxon>Pseudomonadati</taxon>
        <taxon>Bacteroidota</taxon>
        <taxon>Sphingobacteriia</taxon>
        <taxon>Sphingobacteriales</taxon>
        <taxon>Sphingobacteriaceae</taxon>
        <taxon>Pedobacter</taxon>
    </lineage>
</organism>
<proteinExistence type="predicted"/>
<evidence type="ECO:0000313" key="3">
    <source>
        <dbReference type="Proteomes" id="UP000636110"/>
    </source>
</evidence>
<evidence type="ECO:0000256" key="1">
    <source>
        <dbReference type="SAM" id="SignalP"/>
    </source>
</evidence>
<comment type="caution">
    <text evidence="2">The sequence shown here is derived from an EMBL/GenBank/DDBJ whole genome shotgun (WGS) entry which is preliminary data.</text>
</comment>
<feature type="signal peptide" evidence="1">
    <location>
        <begin position="1"/>
        <end position="26"/>
    </location>
</feature>
<protein>
    <submittedName>
        <fullName evidence="2">Alpha-galactosidase</fullName>
    </submittedName>
</protein>
<reference evidence="2 3" key="1">
    <citation type="submission" date="2019-11" db="EMBL/GenBank/DDBJ databases">
        <title>Description of Pedobacter sp. LMG 31462T.</title>
        <authorList>
            <person name="Carlier A."/>
            <person name="Qi S."/>
            <person name="Vandamme P."/>
        </authorList>
    </citation>
    <scope>NUCLEOTIDE SEQUENCE [LARGE SCALE GENOMIC DNA]</scope>
    <source>
        <strain evidence="2 3">LMG 31462</strain>
    </source>
</reference>
<dbReference type="Gene3D" id="2.70.98.60">
    <property type="entry name" value="alpha-galactosidase from lactobacil brevis"/>
    <property type="match status" value="1"/>
</dbReference>
<evidence type="ECO:0000313" key="2">
    <source>
        <dbReference type="EMBL" id="MBB2151210.1"/>
    </source>
</evidence>
<sequence length="753" mass="85509">MKRLIFSAITVSAFSLIMFNSTAVKAQNVGQTLKVWPTSVKSKASVNRSVKKDWLLDNSAYLARIYAIPEKKELVLDNGLLKRTFRISPDVACVDFLNQITGQQLLRAIKPEARLVIDGQNYNVGGLYGQKEHAYLLPSWIDDFKAGDSSFHYVSHQITELTPFLNWKTKMWAGNKQQPAGKVLSFTYQSDLPALKNIQVQVNYAIYDGLPLISKWLTLKNNSGKTVQLDQVVNEVLAVVEEESAVVGAASLDNKTARGMKVPQGIYLESNFAFNNAMRYPISDQSTHWKVDKSYTSQVNYDYQTPCLLEVHPTRDIGIPLKDGATFQSIRTNELLMDSYDRERRGLAIRKMYRTTMPWTTANPIFMHLVSKNDDQVRTAIDQCAVTGYEALILSFGSHCNMEDTTATNINKWKTLSDYAHSKGIFIGSYSLFSSRKISDADDVIDPKTGKPGAAFFGNAPCFGSKWGLGYLKSLKTFMSKTGFDIFENDGPYPGDVCASTTHPGHEGLEDSQWKQMELQKSLYHWCNEQGIYVNAPDWYFMDGINKIGIGYREVNFSLSREQQMILNRQNIFDGTWDEIPSMVWGFVPLTKYQGGGPEAVLEPLKDHLKDYEQLMMQYYGAGIQACYRGPRLYDTDETKETVQKVINWYKGNREILNADIIHLRRADGRDWDGLMHVNPRLKSKGMILLYNPLKEEIRRVIKVPLYYTGLKTTASLSVENGVPKKYTLDRDYNISVPLVMKPESYTWIKITE</sequence>
<dbReference type="RefSeq" id="WP_182960863.1">
    <property type="nucleotide sequence ID" value="NZ_WNXC01000009.1"/>
</dbReference>
<dbReference type="InterPro" id="IPR038417">
    <property type="entry name" value="Alpga-gal_N_sf"/>
</dbReference>
<keyword evidence="1" id="KW-0732">Signal</keyword>
<name>A0ABR6F140_9SPHI</name>
<dbReference type="EMBL" id="WNXC01000009">
    <property type="protein sequence ID" value="MBB2151210.1"/>
    <property type="molecule type" value="Genomic_DNA"/>
</dbReference>
<feature type="chain" id="PRO_5046500275" evidence="1">
    <location>
        <begin position="27"/>
        <end position="753"/>
    </location>
</feature>